<dbReference type="Proteomes" id="UP000238605">
    <property type="component" value="Unassembled WGS sequence"/>
</dbReference>
<dbReference type="InterPro" id="IPR010810">
    <property type="entry name" value="Flagellin_hook_IN_motif"/>
</dbReference>
<comment type="function">
    <text evidence="5">Required for morphogenesis and for the elongation of the flagellar filament by facilitating polymerization of the flagellin monomers at the tip of growing filament. Forms a capping structure, which prevents flagellin subunits (transported through the central channel of the flagellum) from leaking out without polymerization at the distal end.</text>
</comment>
<dbReference type="Pfam" id="PF07196">
    <property type="entry name" value="Flagellin_IN"/>
    <property type="match status" value="1"/>
</dbReference>
<keyword evidence="4 5" id="KW-0975">Bacterial flagellum</keyword>
<comment type="subunit">
    <text evidence="2 5">Homopentamer.</text>
</comment>
<feature type="domain" description="Flagellar hook-associated protein 2 N-terminal" evidence="6">
    <location>
        <begin position="11"/>
        <end position="107"/>
    </location>
</feature>
<proteinExistence type="inferred from homology"/>
<organism evidence="8 9">
    <name type="scientific">Caldimonas caldifontis</name>
    <dbReference type="NCBI Taxonomy" id="1452508"/>
    <lineage>
        <taxon>Bacteria</taxon>
        <taxon>Pseudomonadati</taxon>
        <taxon>Pseudomonadota</taxon>
        <taxon>Betaproteobacteria</taxon>
        <taxon>Burkholderiales</taxon>
        <taxon>Sphaerotilaceae</taxon>
        <taxon>Caldimonas</taxon>
    </lineage>
</organism>
<feature type="domain" description="Flagellar hook-associated protein 2 C-terminal" evidence="7">
    <location>
        <begin position="217"/>
        <end position="443"/>
    </location>
</feature>
<protein>
    <recommendedName>
        <fullName evidence="5">Flagellar hook-associated protein 2</fullName>
        <shortName evidence="5">HAP2</shortName>
    </recommendedName>
    <alternativeName>
        <fullName evidence="5">Flagellar cap protein</fullName>
    </alternativeName>
</protein>
<comment type="subcellular location">
    <subcellularLocation>
        <location evidence="5">Secreted</location>
    </subcellularLocation>
    <subcellularLocation>
        <location evidence="5">Bacterial flagellum</location>
    </subcellularLocation>
</comment>
<dbReference type="AlphaFoldDB" id="A0A2S5SYZ6"/>
<evidence type="ECO:0000256" key="5">
    <source>
        <dbReference type="RuleBase" id="RU362066"/>
    </source>
</evidence>
<feature type="coiled-coil region" evidence="5">
    <location>
        <begin position="399"/>
        <end position="426"/>
    </location>
</feature>
<evidence type="ECO:0000313" key="8">
    <source>
        <dbReference type="EMBL" id="PPE67858.1"/>
    </source>
</evidence>
<comment type="caution">
    <text evidence="8">The sequence shown here is derived from an EMBL/GenBank/DDBJ whole genome shotgun (WGS) entry which is preliminary data.</text>
</comment>
<evidence type="ECO:0000256" key="3">
    <source>
        <dbReference type="ARBA" id="ARBA00023054"/>
    </source>
</evidence>
<evidence type="ECO:0000313" key="9">
    <source>
        <dbReference type="Proteomes" id="UP000238605"/>
    </source>
</evidence>
<dbReference type="GO" id="GO:0005576">
    <property type="term" value="C:extracellular region"/>
    <property type="evidence" value="ECO:0007669"/>
    <property type="project" value="UniProtKB-SubCell"/>
</dbReference>
<evidence type="ECO:0000256" key="4">
    <source>
        <dbReference type="ARBA" id="ARBA00023143"/>
    </source>
</evidence>
<evidence type="ECO:0000256" key="2">
    <source>
        <dbReference type="ARBA" id="ARBA00011255"/>
    </source>
</evidence>
<dbReference type="PANTHER" id="PTHR30288">
    <property type="entry name" value="FLAGELLAR CAP/ASSEMBLY PROTEIN FLID"/>
    <property type="match status" value="1"/>
</dbReference>
<sequence>MATISAAGIGSGLDVDSIVSQLVAIERRPIDLLKQQATKLSTQLSSFGLMQSYVGNLQSAASQLTGTTLWAKTAATSSDATSVGVTPSAGAAAGSYSIEVSQLARSQSLATGAYADSATVLGQGTLTFTRGDGSTAEVVIGADDTTLAGIRDRINASNAGVSASIVNDASGARLVFTATSTGLDAAVTRIDVVGDAGLQALAFEQGVGGSVTETQTARNALASINGLAIESTSNTLTNVVEGLTLTLSRTTTSAVNVQVSADNEAMKKAVQDFVNAYNDISKYLAKETAYDEATKKAGSLQGDRTAIGLIGQLRSLVSQTSGASSVFTSLSSVGVELQRDGTLKLNETRFNDALTQRTELARAFSNSDDDNPGNNGFAERFRLLTNAVVGADGLLTARSEGLRATIRRNEQQQERYEDRIALVEQRLLRQYTALDASMGQLNSLSNYVNQQMTAISNWNKSK</sequence>
<dbReference type="InterPro" id="IPR003481">
    <property type="entry name" value="FliD_N"/>
</dbReference>
<keyword evidence="8" id="KW-0282">Flagellum</keyword>
<dbReference type="PANTHER" id="PTHR30288:SF0">
    <property type="entry name" value="FLAGELLAR HOOK-ASSOCIATED PROTEIN 2"/>
    <property type="match status" value="1"/>
</dbReference>
<evidence type="ECO:0000256" key="1">
    <source>
        <dbReference type="ARBA" id="ARBA00009764"/>
    </source>
</evidence>
<evidence type="ECO:0000259" key="7">
    <source>
        <dbReference type="Pfam" id="PF07195"/>
    </source>
</evidence>
<dbReference type="RefSeq" id="WP_104300883.1">
    <property type="nucleotide sequence ID" value="NZ_PSNX01000002.1"/>
</dbReference>
<keyword evidence="3 5" id="KW-0175">Coiled coil</keyword>
<keyword evidence="8" id="KW-0966">Cell projection</keyword>
<comment type="similarity">
    <text evidence="1 5">Belongs to the FliD family.</text>
</comment>
<evidence type="ECO:0000259" key="6">
    <source>
        <dbReference type="Pfam" id="PF02465"/>
    </source>
</evidence>
<gene>
    <name evidence="8" type="ORF">C1704_03090</name>
</gene>
<dbReference type="GO" id="GO:0009421">
    <property type="term" value="C:bacterial-type flagellum filament cap"/>
    <property type="evidence" value="ECO:0007669"/>
    <property type="project" value="InterPro"/>
</dbReference>
<dbReference type="InterPro" id="IPR010809">
    <property type="entry name" value="FliD_C"/>
</dbReference>
<reference evidence="8 9" key="1">
    <citation type="submission" date="2018-02" db="EMBL/GenBank/DDBJ databases">
        <title>Reclassifiation of [Polyangium] brachysporum DSM 7029 as Guopingzhaonella breviflexa gen. nov., sp. nov., a member of the family Comamonadaceae.</title>
        <authorList>
            <person name="Tang B."/>
        </authorList>
    </citation>
    <scope>NUCLEOTIDE SEQUENCE [LARGE SCALE GENOMIC DNA]</scope>
    <source>
        <strain evidence="8 9">BCRC 80649</strain>
    </source>
</reference>
<dbReference type="Pfam" id="PF07195">
    <property type="entry name" value="FliD_C"/>
    <property type="match status" value="1"/>
</dbReference>
<dbReference type="EMBL" id="PSNX01000002">
    <property type="protein sequence ID" value="PPE67858.1"/>
    <property type="molecule type" value="Genomic_DNA"/>
</dbReference>
<name>A0A2S5SYZ6_9BURK</name>
<keyword evidence="8" id="KW-0969">Cilium</keyword>
<dbReference type="OrthoDB" id="9810816at2"/>
<dbReference type="GO" id="GO:0009424">
    <property type="term" value="C:bacterial-type flagellum hook"/>
    <property type="evidence" value="ECO:0007669"/>
    <property type="project" value="UniProtKB-UniRule"/>
</dbReference>
<keyword evidence="9" id="KW-1185">Reference proteome</keyword>
<accession>A0A2S5SYZ6</accession>
<dbReference type="Pfam" id="PF02465">
    <property type="entry name" value="FliD_N"/>
    <property type="match status" value="1"/>
</dbReference>
<dbReference type="GO" id="GO:0007155">
    <property type="term" value="P:cell adhesion"/>
    <property type="evidence" value="ECO:0007669"/>
    <property type="project" value="InterPro"/>
</dbReference>
<dbReference type="InterPro" id="IPR040026">
    <property type="entry name" value="FliD"/>
</dbReference>
<dbReference type="GO" id="GO:0071973">
    <property type="term" value="P:bacterial-type flagellum-dependent cell motility"/>
    <property type="evidence" value="ECO:0007669"/>
    <property type="project" value="TreeGrafter"/>
</dbReference>
<keyword evidence="5" id="KW-0964">Secreted</keyword>